<proteinExistence type="predicted"/>
<evidence type="ECO:0000313" key="3">
    <source>
        <dbReference type="EMBL" id="RJL36187.1"/>
    </source>
</evidence>
<feature type="transmembrane region" description="Helical" evidence="1">
    <location>
        <begin position="93"/>
        <end position="114"/>
    </location>
</feature>
<keyword evidence="1" id="KW-0812">Transmembrane</keyword>
<keyword evidence="1" id="KW-0472">Membrane</keyword>
<evidence type="ECO:0000259" key="2">
    <source>
        <dbReference type="Pfam" id="PF04892"/>
    </source>
</evidence>
<feature type="transmembrane region" description="Helical" evidence="1">
    <location>
        <begin position="120"/>
        <end position="138"/>
    </location>
</feature>
<dbReference type="PANTHER" id="PTHR36834:SF1">
    <property type="entry name" value="INTEGRAL MEMBRANE PROTEIN"/>
    <property type="match status" value="1"/>
</dbReference>
<name>A0A3A4B0I4_9ACTN</name>
<dbReference type="EMBL" id="QZEY01000001">
    <property type="protein sequence ID" value="RJL36187.1"/>
    <property type="molecule type" value="Genomic_DNA"/>
</dbReference>
<feature type="domain" description="VanZ-like" evidence="2">
    <location>
        <begin position="38"/>
        <end position="134"/>
    </location>
</feature>
<keyword evidence="4" id="KW-1185">Reference proteome</keyword>
<accession>A0A3A4B0I4</accession>
<feature type="transmembrane region" description="Helical" evidence="1">
    <location>
        <begin position="60"/>
        <end position="81"/>
    </location>
</feature>
<dbReference type="PANTHER" id="PTHR36834">
    <property type="entry name" value="MEMBRANE PROTEIN-RELATED"/>
    <property type="match status" value="1"/>
</dbReference>
<evidence type="ECO:0000256" key="1">
    <source>
        <dbReference type="SAM" id="Phobius"/>
    </source>
</evidence>
<sequence length="151" mass="16075">MSLRWVLGLVVALAALAVFLWVLARVLLTPVPGAEGEAAGNLEPGASLRFYLDRPGVRAALLQVGGNLVLMAPLGVILPLVAERLRGPLRVGLVAGLLSLAAEVAQGVLVLGRAFDADDVILNTAGAVLAYFLIGRRLSRWFHARRRRPAR</sequence>
<dbReference type="InterPro" id="IPR006976">
    <property type="entry name" value="VanZ-like"/>
</dbReference>
<dbReference type="Pfam" id="PF04892">
    <property type="entry name" value="VanZ"/>
    <property type="match status" value="1"/>
</dbReference>
<dbReference type="AlphaFoldDB" id="A0A3A4B0I4"/>
<dbReference type="Proteomes" id="UP000265768">
    <property type="component" value="Unassembled WGS sequence"/>
</dbReference>
<protein>
    <submittedName>
        <fullName evidence="3">VanZ family protein</fullName>
    </submittedName>
</protein>
<organism evidence="3 4">
    <name type="scientific">Bailinhaonella thermotolerans</name>
    <dbReference type="NCBI Taxonomy" id="1070861"/>
    <lineage>
        <taxon>Bacteria</taxon>
        <taxon>Bacillati</taxon>
        <taxon>Actinomycetota</taxon>
        <taxon>Actinomycetes</taxon>
        <taxon>Streptosporangiales</taxon>
        <taxon>Streptosporangiaceae</taxon>
        <taxon>Bailinhaonella</taxon>
    </lineage>
</organism>
<comment type="caution">
    <text evidence="3">The sequence shown here is derived from an EMBL/GenBank/DDBJ whole genome shotgun (WGS) entry which is preliminary data.</text>
</comment>
<evidence type="ECO:0000313" key="4">
    <source>
        <dbReference type="Proteomes" id="UP000265768"/>
    </source>
</evidence>
<gene>
    <name evidence="3" type="ORF">D5H75_01390</name>
</gene>
<dbReference type="OrthoDB" id="4822551at2"/>
<dbReference type="InterPro" id="IPR053150">
    <property type="entry name" value="Teicoplanin_resist-assoc"/>
</dbReference>
<reference evidence="3 4" key="1">
    <citation type="submission" date="2018-09" db="EMBL/GenBank/DDBJ databases">
        <title>YIM 75507 draft genome.</title>
        <authorList>
            <person name="Tang S."/>
            <person name="Feng Y."/>
        </authorList>
    </citation>
    <scope>NUCLEOTIDE SEQUENCE [LARGE SCALE GENOMIC DNA]</scope>
    <source>
        <strain evidence="3 4">YIM 75507</strain>
    </source>
</reference>
<keyword evidence="1" id="KW-1133">Transmembrane helix</keyword>